<dbReference type="CDD" id="cd02440">
    <property type="entry name" value="AdoMet_MTases"/>
    <property type="match status" value="1"/>
</dbReference>
<comment type="caution">
    <text evidence="2">The sequence shown here is derived from an EMBL/GenBank/DDBJ whole genome shotgun (WGS) entry which is preliminary data.</text>
</comment>
<comment type="similarity">
    <text evidence="1">Belongs to the methyltransferase superfamily. RsmJ family.</text>
</comment>
<feature type="binding site" evidence="1">
    <location>
        <begin position="134"/>
        <end position="135"/>
    </location>
    <ligand>
        <name>S-adenosyl-L-methionine</name>
        <dbReference type="ChEBI" id="CHEBI:59789"/>
    </ligand>
</feature>
<organism evidence="2 3">
    <name type="scientific">Halospina denitrificans</name>
    <dbReference type="NCBI Taxonomy" id="332522"/>
    <lineage>
        <taxon>Bacteria</taxon>
        <taxon>Pseudomonadati</taxon>
        <taxon>Pseudomonadota</taxon>
        <taxon>Gammaproteobacteria</taxon>
        <taxon>Halospina</taxon>
    </lineage>
</organism>
<dbReference type="Proteomes" id="UP000295830">
    <property type="component" value="Unassembled WGS sequence"/>
</dbReference>
<dbReference type="OrthoDB" id="3191794at2"/>
<dbReference type="RefSeq" id="WP_133736738.1">
    <property type="nucleotide sequence ID" value="NZ_SOAX01000006.1"/>
</dbReference>
<comment type="caution">
    <text evidence="1">Lacks conserved residue(s) required for the propagation of feature annotation.</text>
</comment>
<dbReference type="InterPro" id="IPR007536">
    <property type="entry name" value="16SrRNA_methylTrfase_J"/>
</dbReference>
<feature type="binding site" evidence="1">
    <location>
        <position position="187"/>
    </location>
    <ligand>
        <name>S-adenosyl-L-methionine</name>
        <dbReference type="ChEBI" id="CHEBI:59789"/>
    </ligand>
</feature>
<dbReference type="Pfam" id="PF04445">
    <property type="entry name" value="SAM_MT"/>
    <property type="match status" value="1"/>
</dbReference>
<evidence type="ECO:0000313" key="2">
    <source>
        <dbReference type="EMBL" id="TDT38521.1"/>
    </source>
</evidence>
<name>A0A4R7JKJ4_9GAMM</name>
<protein>
    <recommendedName>
        <fullName evidence="1">Ribosomal RNA small subunit methyltransferase J</fullName>
        <ecNumber evidence="1">2.1.1.242</ecNumber>
    </recommendedName>
    <alternativeName>
        <fullName evidence="1">16S rRNA m2G1516 methyltransferase</fullName>
    </alternativeName>
    <alternativeName>
        <fullName evidence="1">rRNA (guanine-N(2)-)-methyltransferase</fullName>
    </alternativeName>
</protein>
<keyword evidence="1" id="KW-0698">rRNA processing</keyword>
<evidence type="ECO:0000256" key="1">
    <source>
        <dbReference type="HAMAP-Rule" id="MF_01523"/>
    </source>
</evidence>
<keyword evidence="1" id="KW-0949">S-adenosyl-L-methionine</keyword>
<evidence type="ECO:0000313" key="3">
    <source>
        <dbReference type="Proteomes" id="UP000295830"/>
    </source>
</evidence>
<reference evidence="2 3" key="1">
    <citation type="submission" date="2019-03" db="EMBL/GenBank/DDBJ databases">
        <title>Genomic Encyclopedia of Type Strains, Phase IV (KMG-IV): sequencing the most valuable type-strain genomes for metagenomic binning, comparative biology and taxonomic classification.</title>
        <authorList>
            <person name="Goeker M."/>
        </authorList>
    </citation>
    <scope>NUCLEOTIDE SEQUENCE [LARGE SCALE GENOMIC DNA]</scope>
    <source>
        <strain evidence="2 3">DSM 15505</strain>
    </source>
</reference>
<comment type="function">
    <text evidence="1">Specifically methylates the guanosine in position 1516 of 16S rRNA.</text>
</comment>
<keyword evidence="1 2" id="KW-0489">Methyltransferase</keyword>
<dbReference type="GO" id="GO:0008990">
    <property type="term" value="F:rRNA (guanine-N2-)-methyltransferase activity"/>
    <property type="evidence" value="ECO:0007669"/>
    <property type="project" value="UniProtKB-UniRule"/>
</dbReference>
<keyword evidence="3" id="KW-1185">Reference proteome</keyword>
<dbReference type="SUPFAM" id="SSF53335">
    <property type="entry name" value="S-adenosyl-L-methionine-dependent methyltransferases"/>
    <property type="match status" value="1"/>
</dbReference>
<dbReference type="PANTHER" id="PTHR36112:SF1">
    <property type="entry name" value="RIBOSOMAL RNA SMALL SUBUNIT METHYLTRANSFERASE J"/>
    <property type="match status" value="1"/>
</dbReference>
<comment type="catalytic activity">
    <reaction evidence="1">
        <text>guanosine(1516) in 16S rRNA + S-adenosyl-L-methionine = N(2)-methylguanosine(1516) in 16S rRNA + S-adenosyl-L-homocysteine + H(+)</text>
        <dbReference type="Rhea" id="RHEA:43220"/>
        <dbReference type="Rhea" id="RHEA-COMP:10412"/>
        <dbReference type="Rhea" id="RHEA-COMP:10413"/>
        <dbReference type="ChEBI" id="CHEBI:15378"/>
        <dbReference type="ChEBI" id="CHEBI:57856"/>
        <dbReference type="ChEBI" id="CHEBI:59789"/>
        <dbReference type="ChEBI" id="CHEBI:74269"/>
        <dbReference type="ChEBI" id="CHEBI:74481"/>
        <dbReference type="EC" id="2.1.1.242"/>
    </reaction>
</comment>
<proteinExistence type="inferred from homology"/>
<dbReference type="AlphaFoldDB" id="A0A4R7JKJ4"/>
<comment type="subcellular location">
    <subcellularLocation>
        <location evidence="1">Cytoplasm</location>
    </subcellularLocation>
</comment>
<dbReference type="PANTHER" id="PTHR36112">
    <property type="entry name" value="RIBOSOMAL RNA SMALL SUBUNIT METHYLTRANSFERASE J"/>
    <property type="match status" value="1"/>
</dbReference>
<keyword evidence="1 2" id="KW-0808">Transferase</keyword>
<dbReference type="Gene3D" id="3.40.50.150">
    <property type="entry name" value="Vaccinia Virus protein VP39"/>
    <property type="match status" value="1"/>
</dbReference>
<dbReference type="InterPro" id="IPR029063">
    <property type="entry name" value="SAM-dependent_MTases_sf"/>
</dbReference>
<dbReference type="EMBL" id="SOAX01000006">
    <property type="protein sequence ID" value="TDT38521.1"/>
    <property type="molecule type" value="Genomic_DNA"/>
</dbReference>
<sequence>MTGRVSGDIPLSVAAIDKVLMPYAEALANRLGVNLLPYAVPEPRRHDNAAVLLVFGFDGLYLQKTGKKAPGPVMVDWASGKNAHRRRQGGGELVVKAVGAARATRPLTVIDATAGLGEDALVLASHGCHVTMLERSAVMAELLADGMRRAAGDPELAPVLERMRLLGDNAVNWLRDHPEAADVVYLDPMFPERRQSAEVRKEMRICRDLVGDDADAGELLEAALAAAGHRVVVKRPRKAEALPGPSPASSVVGRSSRFDIYSRRALP</sequence>
<dbReference type="EC" id="2.1.1.242" evidence="1"/>
<accession>A0A4R7JKJ4</accession>
<keyword evidence="1" id="KW-0963">Cytoplasm</keyword>
<dbReference type="HAMAP" id="MF_01523">
    <property type="entry name" value="16SrRNA_methyltr_J"/>
    <property type="match status" value="1"/>
</dbReference>
<dbReference type="GO" id="GO:0005737">
    <property type="term" value="C:cytoplasm"/>
    <property type="evidence" value="ECO:0007669"/>
    <property type="project" value="UniProtKB-SubCell"/>
</dbReference>
<gene>
    <name evidence="1" type="primary">rsmJ</name>
    <name evidence="2" type="ORF">DES49_2498</name>
</gene>